<evidence type="ECO:0000313" key="2">
    <source>
        <dbReference type="EMBL" id="QCE02570.1"/>
    </source>
</evidence>
<keyword evidence="3" id="KW-1185">Reference proteome</keyword>
<dbReference type="EMBL" id="CP039352">
    <property type="protein sequence ID" value="QCE02570.1"/>
    <property type="molecule type" value="Genomic_DNA"/>
</dbReference>
<accession>A0A4D6MLW4</accession>
<reference evidence="2 3" key="1">
    <citation type="submission" date="2019-04" db="EMBL/GenBank/DDBJ databases">
        <title>An improved genome assembly and genetic linkage map for asparagus bean, Vigna unguiculata ssp. sesquipedialis.</title>
        <authorList>
            <person name="Xia Q."/>
            <person name="Zhang R."/>
            <person name="Dong Y."/>
        </authorList>
    </citation>
    <scope>NUCLEOTIDE SEQUENCE [LARGE SCALE GENOMIC DNA]</scope>
    <source>
        <tissue evidence="2">Leaf</tissue>
    </source>
</reference>
<feature type="compositionally biased region" description="Low complexity" evidence="1">
    <location>
        <begin position="81"/>
        <end position="115"/>
    </location>
</feature>
<feature type="region of interest" description="Disordered" evidence="1">
    <location>
        <begin position="38"/>
        <end position="121"/>
    </location>
</feature>
<evidence type="ECO:0000313" key="3">
    <source>
        <dbReference type="Proteomes" id="UP000501690"/>
    </source>
</evidence>
<dbReference type="AlphaFoldDB" id="A0A4D6MLW4"/>
<sequence>MTQMGRADPTTQLGHGNQDMIGWVGLTIQTSLISLTDHMGQSCPSSSSTQPDPTRLGRWHGLAPLGTPDKSVSMGRPDLTRLSGWSVSHGSSYRSGSSRSSGRSGLTRSSDRSSGPPNSCGSSDMLTRLGCQVGSVCLYLRAHPTRLGRQFRLSRLACPTRLGRWVCSTRLCR</sequence>
<dbReference type="Proteomes" id="UP000501690">
    <property type="component" value="Linkage Group LG8"/>
</dbReference>
<feature type="compositionally biased region" description="Polar residues" evidence="1">
    <location>
        <begin position="42"/>
        <end position="52"/>
    </location>
</feature>
<organism evidence="2 3">
    <name type="scientific">Vigna unguiculata</name>
    <name type="common">Cowpea</name>
    <dbReference type="NCBI Taxonomy" id="3917"/>
    <lineage>
        <taxon>Eukaryota</taxon>
        <taxon>Viridiplantae</taxon>
        <taxon>Streptophyta</taxon>
        <taxon>Embryophyta</taxon>
        <taxon>Tracheophyta</taxon>
        <taxon>Spermatophyta</taxon>
        <taxon>Magnoliopsida</taxon>
        <taxon>eudicotyledons</taxon>
        <taxon>Gunneridae</taxon>
        <taxon>Pentapetalae</taxon>
        <taxon>rosids</taxon>
        <taxon>fabids</taxon>
        <taxon>Fabales</taxon>
        <taxon>Fabaceae</taxon>
        <taxon>Papilionoideae</taxon>
        <taxon>50 kb inversion clade</taxon>
        <taxon>NPAAA clade</taxon>
        <taxon>indigoferoid/millettioid clade</taxon>
        <taxon>Phaseoleae</taxon>
        <taxon>Vigna</taxon>
    </lineage>
</organism>
<protein>
    <submittedName>
        <fullName evidence="2">Uncharacterized protein</fullName>
    </submittedName>
</protein>
<name>A0A4D6MLW4_VIGUN</name>
<gene>
    <name evidence="2" type="ORF">DEO72_LG8g585</name>
</gene>
<evidence type="ECO:0000256" key="1">
    <source>
        <dbReference type="SAM" id="MobiDB-lite"/>
    </source>
</evidence>
<proteinExistence type="predicted"/>